<name>A0ABT0UDI7_9BACT</name>
<keyword evidence="2" id="KW-0436">Ligase</keyword>
<accession>A0ABT0UDI7</accession>
<dbReference type="InterPro" id="IPR026336">
    <property type="entry name" value="PdeM-like"/>
</dbReference>
<dbReference type="Proteomes" id="UP001202961">
    <property type="component" value="Unassembled WGS sequence"/>
</dbReference>
<feature type="domain" description="Calcineurin-like phosphoesterase" evidence="1">
    <location>
        <begin position="29"/>
        <end position="119"/>
    </location>
</feature>
<dbReference type="InterPro" id="IPR004843">
    <property type="entry name" value="Calcineurin-like_PHP"/>
</dbReference>
<protein>
    <submittedName>
        <fullName evidence="2">Ligase-associated DNA damage response endonuclease PdeM</fullName>
        <ecNumber evidence="2">3.1.-.-</ecNumber>
    </submittedName>
</protein>
<dbReference type="GO" id="GO:0004519">
    <property type="term" value="F:endonuclease activity"/>
    <property type="evidence" value="ECO:0007669"/>
    <property type="project" value="UniProtKB-KW"/>
</dbReference>
<evidence type="ECO:0000313" key="2">
    <source>
        <dbReference type="EMBL" id="MCM2374810.1"/>
    </source>
</evidence>
<dbReference type="Gene3D" id="3.60.21.10">
    <property type="match status" value="1"/>
</dbReference>
<dbReference type="GO" id="GO:0016874">
    <property type="term" value="F:ligase activity"/>
    <property type="evidence" value="ECO:0007669"/>
    <property type="project" value="UniProtKB-KW"/>
</dbReference>
<evidence type="ECO:0000313" key="3">
    <source>
        <dbReference type="Proteomes" id="UP001202961"/>
    </source>
</evidence>
<dbReference type="PIRSF" id="PIRSF000887">
    <property type="entry name" value="Pesterase_MJ0037"/>
    <property type="match status" value="1"/>
</dbReference>
<dbReference type="PANTHER" id="PTHR39323:SF1">
    <property type="entry name" value="BLR1149 PROTEIN"/>
    <property type="match status" value="1"/>
</dbReference>
<dbReference type="PANTHER" id="PTHR39323">
    <property type="entry name" value="BLR1149 PROTEIN"/>
    <property type="match status" value="1"/>
</dbReference>
<proteinExistence type="predicted"/>
<keyword evidence="3" id="KW-1185">Reference proteome</keyword>
<sequence>MPGVVDINLNGVELTLCWQGGLYWPDENVLFVADTHFGKEATFRRHGIPVPVGSSKGTLAAIDSLLESTRASRLVILGDMFHARSSLSRDVITALESFFARHRDLVTTLVRGNHDAHIGRLPVEWPIEIIDPYERIGDVVMTHHPQPIPDDASLLVCGHLHPAVRVSDSIGTLPCFHYRSGVLVLPAIGRFTGTHVVDRGRDDRAWGIAKNEVFSVPSGSRLYRETRGN</sequence>
<evidence type="ECO:0000259" key="1">
    <source>
        <dbReference type="Pfam" id="PF00149"/>
    </source>
</evidence>
<gene>
    <name evidence="2" type="primary">pdeM</name>
    <name evidence="2" type="ORF">NB063_29650</name>
</gene>
<keyword evidence="2" id="KW-0255">Endonuclease</keyword>
<dbReference type="Pfam" id="PF00149">
    <property type="entry name" value="Metallophos"/>
    <property type="match status" value="1"/>
</dbReference>
<dbReference type="RefSeq" id="WP_250932968.1">
    <property type="nucleotide sequence ID" value="NZ_JAMQBK010000104.1"/>
</dbReference>
<keyword evidence="2" id="KW-0378">Hydrolase</keyword>
<dbReference type="CDD" id="cd07391">
    <property type="entry name" value="MPP_PF1019"/>
    <property type="match status" value="1"/>
</dbReference>
<comment type="caution">
    <text evidence="2">The sequence shown here is derived from an EMBL/GenBank/DDBJ whole genome shotgun (WGS) entry which is preliminary data.</text>
</comment>
<dbReference type="EMBL" id="JAMQBK010000104">
    <property type="protein sequence ID" value="MCM2374810.1"/>
    <property type="molecule type" value="Genomic_DNA"/>
</dbReference>
<dbReference type="NCBIfam" id="TIGR04123">
    <property type="entry name" value="P_estr_lig_assc"/>
    <property type="match status" value="1"/>
</dbReference>
<dbReference type="InterPro" id="IPR029052">
    <property type="entry name" value="Metallo-depent_PP-like"/>
</dbReference>
<reference evidence="2 3" key="1">
    <citation type="journal article" date="2022" name="Syst. Appl. Microbiol.">
        <title>Rhodopirellula aestuarii sp. nov., a novel member of the genus Rhodopirellula isolated from brackish sediments collected in the Tagus River estuary, Portugal.</title>
        <authorList>
            <person name="Vitorino I.R."/>
            <person name="Klimek D."/>
            <person name="Calusinska M."/>
            <person name="Lobo-da-Cunha A."/>
            <person name="Vasconcelos V."/>
            <person name="Lage O.M."/>
        </authorList>
    </citation>
    <scope>NUCLEOTIDE SEQUENCE [LARGE SCALE GENOMIC DNA]</scope>
    <source>
        <strain evidence="2 3">ICT_H3.1</strain>
    </source>
</reference>
<dbReference type="SUPFAM" id="SSF56300">
    <property type="entry name" value="Metallo-dependent phosphatases"/>
    <property type="match status" value="1"/>
</dbReference>
<organism evidence="2 3">
    <name type="scientific">Aporhodopirellula aestuarii</name>
    <dbReference type="NCBI Taxonomy" id="2950107"/>
    <lineage>
        <taxon>Bacteria</taxon>
        <taxon>Pseudomonadati</taxon>
        <taxon>Planctomycetota</taxon>
        <taxon>Planctomycetia</taxon>
        <taxon>Pirellulales</taxon>
        <taxon>Pirellulaceae</taxon>
        <taxon>Aporhodopirellula</taxon>
    </lineage>
</organism>
<dbReference type="GO" id="GO:0016787">
    <property type="term" value="F:hydrolase activity"/>
    <property type="evidence" value="ECO:0007669"/>
    <property type="project" value="UniProtKB-KW"/>
</dbReference>
<dbReference type="InterPro" id="IPR024173">
    <property type="entry name" value="Pesterase_MJ0037-like"/>
</dbReference>
<dbReference type="EC" id="3.1.-.-" evidence="2"/>
<keyword evidence="2" id="KW-0540">Nuclease</keyword>